<gene>
    <name evidence="1" type="ORF">A6A05_12370</name>
</gene>
<name>A0A178MPH6_9PROT</name>
<organism evidence="1 2">
    <name type="scientific">Magnetospirillum moscoviense</name>
    <dbReference type="NCBI Taxonomy" id="1437059"/>
    <lineage>
        <taxon>Bacteria</taxon>
        <taxon>Pseudomonadati</taxon>
        <taxon>Pseudomonadota</taxon>
        <taxon>Alphaproteobacteria</taxon>
        <taxon>Rhodospirillales</taxon>
        <taxon>Rhodospirillaceae</taxon>
        <taxon>Magnetospirillum</taxon>
    </lineage>
</organism>
<dbReference type="Proteomes" id="UP000078543">
    <property type="component" value="Unassembled WGS sequence"/>
</dbReference>
<evidence type="ECO:0008006" key="3">
    <source>
        <dbReference type="Google" id="ProtNLM"/>
    </source>
</evidence>
<evidence type="ECO:0000313" key="1">
    <source>
        <dbReference type="EMBL" id="OAN50453.1"/>
    </source>
</evidence>
<sequence>MIITPSRQRRSRTAWILNSALVRIRRHADCQSICRMAVAHYDAISGLVSAVAHAGEGDSLLDTYQQPLAAMPGLVLLAAGPGERIVHDIPRFGIDRAPHHSALRLAGFRSSLTMSIPGAVFGADEVAGFLFVNSKAEGAFTEAALQRLSPLLGELTGHLGRELTRAAP</sequence>
<protein>
    <recommendedName>
        <fullName evidence="3">GAF domain-containing protein</fullName>
    </recommendedName>
</protein>
<dbReference type="EMBL" id="LWQU01000139">
    <property type="protein sequence ID" value="OAN50453.1"/>
    <property type="molecule type" value="Genomic_DNA"/>
</dbReference>
<dbReference type="InterPro" id="IPR029016">
    <property type="entry name" value="GAF-like_dom_sf"/>
</dbReference>
<dbReference type="RefSeq" id="WP_068500320.1">
    <property type="nucleotide sequence ID" value="NZ_LWQU01000139.1"/>
</dbReference>
<reference evidence="1 2" key="1">
    <citation type="submission" date="2016-04" db="EMBL/GenBank/DDBJ databases">
        <title>Draft genome sequence of freshwater magnetotactic bacteria Magnetospirillum marisnigri SP-1 and Magnetospirillum moscoviense BB-1.</title>
        <authorList>
            <person name="Koziaeva V."/>
            <person name="Dziuba M.V."/>
            <person name="Ivanov T.M."/>
            <person name="Kuznetsov B."/>
            <person name="Grouzdev D.S."/>
        </authorList>
    </citation>
    <scope>NUCLEOTIDE SEQUENCE [LARGE SCALE GENOMIC DNA]</scope>
    <source>
        <strain evidence="1 2">BB-1</strain>
    </source>
</reference>
<dbReference type="OrthoDB" id="7373208at2"/>
<dbReference type="STRING" id="1437059.A6A05_12370"/>
<accession>A0A178MPH6</accession>
<evidence type="ECO:0000313" key="2">
    <source>
        <dbReference type="Proteomes" id="UP000078543"/>
    </source>
</evidence>
<dbReference type="AlphaFoldDB" id="A0A178MPH6"/>
<dbReference type="Gene3D" id="3.30.450.40">
    <property type="match status" value="1"/>
</dbReference>
<keyword evidence="2" id="KW-1185">Reference proteome</keyword>
<comment type="caution">
    <text evidence="1">The sequence shown here is derived from an EMBL/GenBank/DDBJ whole genome shotgun (WGS) entry which is preliminary data.</text>
</comment>
<proteinExistence type="predicted"/>